<evidence type="ECO:0000313" key="9">
    <source>
        <dbReference type="EMBL" id="OZI63905.1"/>
    </source>
</evidence>
<dbReference type="Proteomes" id="UP000216354">
    <property type="component" value="Unassembled WGS sequence"/>
</dbReference>
<dbReference type="InterPro" id="IPR004872">
    <property type="entry name" value="Lipoprotein_NlpA"/>
</dbReference>
<dbReference type="Gene3D" id="3.40.190.10">
    <property type="entry name" value="Periplasmic binding protein-like II"/>
    <property type="match status" value="2"/>
</dbReference>
<evidence type="ECO:0000256" key="6">
    <source>
        <dbReference type="PIRNR" id="PIRNR002854"/>
    </source>
</evidence>
<evidence type="ECO:0000313" key="8">
    <source>
        <dbReference type="EMBL" id="OZI35360.1"/>
    </source>
</evidence>
<dbReference type="Pfam" id="PF03180">
    <property type="entry name" value="Lipoprotein_9"/>
    <property type="match status" value="1"/>
</dbReference>
<dbReference type="Proteomes" id="UP000217005">
    <property type="component" value="Unassembled WGS sequence"/>
</dbReference>
<gene>
    <name evidence="9" type="ORF">CAL27_15025</name>
    <name evidence="8" type="ORF">CEG14_09705</name>
</gene>
<evidence type="ECO:0000313" key="11">
    <source>
        <dbReference type="Proteomes" id="UP000217005"/>
    </source>
</evidence>
<accession>A0A261SEX4</accession>
<sequence length="275" mass="30031">MTYASKLAVALLVAAGFTAAAQAADPDKKEIVFGATAGPYSDQIKLGIKPILEKQGYTVRIVEFNDYVQPNFALAQGALDANAFQHIVYLRNFAAKNNLQLSELVKVPTAPIAIYSKKYKSVDAAPDGVTVAVPNDPTNQARALVVLEELKWVKLKPGYDPLTASEKDVVENPKKIRIVPLEAAQLPRSLDDTDYSFINGNFALASGLKLTSALALEKTTPTYQNLVAVRTADKDRQYVKDIAAAYQSREFLAVTEKSFAGFVKTDYQQRLDAAR</sequence>
<dbReference type="OrthoDB" id="9812878at2"/>
<evidence type="ECO:0000256" key="7">
    <source>
        <dbReference type="SAM" id="SignalP"/>
    </source>
</evidence>
<feature type="chain" id="PRO_5012492398" description="Lipoprotein" evidence="7">
    <location>
        <begin position="24"/>
        <end position="275"/>
    </location>
</feature>
<evidence type="ECO:0000256" key="4">
    <source>
        <dbReference type="ARBA" id="ARBA00023139"/>
    </source>
</evidence>
<comment type="subcellular location">
    <subcellularLocation>
        <location evidence="1">Membrane</location>
        <topology evidence="1">Lipid-anchor</topology>
    </subcellularLocation>
</comment>
<keyword evidence="3" id="KW-0472">Membrane</keyword>
<keyword evidence="10" id="KW-1185">Reference proteome</keyword>
<organism evidence="8 11">
    <name type="scientific">Bordetella genomosp. 1</name>
    <dbReference type="NCBI Taxonomy" id="1395607"/>
    <lineage>
        <taxon>Bacteria</taxon>
        <taxon>Pseudomonadati</taxon>
        <taxon>Pseudomonadota</taxon>
        <taxon>Betaproteobacteria</taxon>
        <taxon>Burkholderiales</taxon>
        <taxon>Alcaligenaceae</taxon>
        <taxon>Bordetella</taxon>
    </lineage>
</organism>
<evidence type="ECO:0000256" key="3">
    <source>
        <dbReference type="ARBA" id="ARBA00023136"/>
    </source>
</evidence>
<evidence type="ECO:0000256" key="1">
    <source>
        <dbReference type="ARBA" id="ARBA00004635"/>
    </source>
</evidence>
<reference evidence="8 11" key="2">
    <citation type="submission" date="2017-05" db="EMBL/GenBank/DDBJ databases">
        <title>Complete and WGS of Bordetella genogroups.</title>
        <authorList>
            <person name="Spilker T."/>
            <person name="LiPuma J."/>
        </authorList>
    </citation>
    <scope>NUCLEOTIDE SEQUENCE [LARGE SCALE GENOMIC DNA]</scope>
    <source>
        <strain evidence="8 11">AU17610</strain>
    </source>
</reference>
<comment type="caution">
    <text evidence="8">The sequence shown here is derived from an EMBL/GenBank/DDBJ whole genome shotgun (WGS) entry which is preliminary data.</text>
</comment>
<reference evidence="9 10" key="1">
    <citation type="submission" date="2017-05" db="EMBL/GenBank/DDBJ databases">
        <title>Complete and WGS of Bordetella genogroups.</title>
        <authorList>
            <person name="Spilker T."/>
            <person name="Lipuma J."/>
        </authorList>
    </citation>
    <scope>NUCLEOTIDE SEQUENCE [LARGE SCALE GENOMIC DNA]</scope>
    <source>
        <strain evidence="9 10">AU9795</strain>
    </source>
</reference>
<name>A0A261SEX4_9BORD</name>
<keyword evidence="2 7" id="KW-0732">Signal</keyword>
<dbReference type="PIRSF" id="PIRSF002854">
    <property type="entry name" value="MetQ"/>
    <property type="match status" value="1"/>
</dbReference>
<dbReference type="GO" id="GO:0016020">
    <property type="term" value="C:membrane"/>
    <property type="evidence" value="ECO:0007669"/>
    <property type="project" value="UniProtKB-SubCell"/>
</dbReference>
<dbReference type="EMBL" id="NEVR01000003">
    <property type="protein sequence ID" value="OZI63905.1"/>
    <property type="molecule type" value="Genomic_DNA"/>
</dbReference>
<protein>
    <recommendedName>
        <fullName evidence="6">Lipoprotein</fullName>
    </recommendedName>
</protein>
<comment type="similarity">
    <text evidence="6">Belongs to the nlpA lipoprotein family.</text>
</comment>
<dbReference type="EMBL" id="NEVL01000003">
    <property type="protein sequence ID" value="OZI35360.1"/>
    <property type="molecule type" value="Genomic_DNA"/>
</dbReference>
<proteinExistence type="inferred from homology"/>
<keyword evidence="4" id="KW-0564">Palmitate</keyword>
<evidence type="ECO:0000313" key="10">
    <source>
        <dbReference type="Proteomes" id="UP000216354"/>
    </source>
</evidence>
<feature type="signal peptide" evidence="7">
    <location>
        <begin position="1"/>
        <end position="23"/>
    </location>
</feature>
<keyword evidence="5 6" id="KW-0449">Lipoprotein</keyword>
<dbReference type="SUPFAM" id="SSF53850">
    <property type="entry name" value="Periplasmic binding protein-like II"/>
    <property type="match status" value="1"/>
</dbReference>
<dbReference type="PANTHER" id="PTHR30429:SF0">
    <property type="entry name" value="METHIONINE-BINDING LIPOPROTEIN METQ"/>
    <property type="match status" value="1"/>
</dbReference>
<dbReference type="RefSeq" id="WP_094826169.1">
    <property type="nucleotide sequence ID" value="NZ_NEVL01000003.1"/>
</dbReference>
<evidence type="ECO:0000256" key="2">
    <source>
        <dbReference type="ARBA" id="ARBA00022729"/>
    </source>
</evidence>
<evidence type="ECO:0000256" key="5">
    <source>
        <dbReference type="ARBA" id="ARBA00023288"/>
    </source>
</evidence>
<dbReference type="AlphaFoldDB" id="A0A261SEX4"/>
<dbReference type="PANTHER" id="PTHR30429">
    <property type="entry name" value="D-METHIONINE-BINDING LIPOPROTEIN METQ"/>
    <property type="match status" value="1"/>
</dbReference>